<dbReference type="PRINTS" id="PR00413">
    <property type="entry name" value="HADHALOGNASE"/>
</dbReference>
<dbReference type="NCBIfam" id="TIGR01509">
    <property type="entry name" value="HAD-SF-IA-v3"/>
    <property type="match status" value="1"/>
</dbReference>
<dbReference type="GO" id="GO:0046872">
    <property type="term" value="F:metal ion binding"/>
    <property type="evidence" value="ECO:0007669"/>
    <property type="project" value="UniProtKB-KW"/>
</dbReference>
<sequence>MIPQSSKQKFIQRFIELDDHGRVWKDQVYHQLSIEFNFTKYTVNELLTIYISDFNKFSVAFEHAEITIKHLYQNGYKLGLISNGRTPFQEHNFYALGLSEYFSGIFVSEALQMRKPQPEIFLYVCTQFDCNPSDCIFIGDNPIADIAGTKNVGMRTIFFNSNNQQNCFIADEQIQHFYDLETAIHRIETN</sequence>
<dbReference type="Gene3D" id="3.40.50.1000">
    <property type="entry name" value="HAD superfamily/HAD-like"/>
    <property type="match status" value="1"/>
</dbReference>
<reference evidence="6" key="1">
    <citation type="submission" date="2016-06" db="EMBL/GenBank/DDBJ databases">
        <authorList>
            <person name="Radolfova-Krizova L."/>
            <person name="Nemec A."/>
        </authorList>
    </citation>
    <scope>NUCLEOTIDE SEQUENCE [LARGE SCALE GENOMIC DNA]</scope>
    <source>
        <strain evidence="6">ANC 4275</strain>
    </source>
</reference>
<dbReference type="Pfam" id="PF13419">
    <property type="entry name" value="HAD_2"/>
    <property type="match status" value="1"/>
</dbReference>
<dbReference type="InterPro" id="IPR006549">
    <property type="entry name" value="HAD-SF_hydro_IIIA"/>
</dbReference>
<dbReference type="AlphaFoldDB" id="A0A1A7R9B8"/>
<dbReference type="InterPro" id="IPR041492">
    <property type="entry name" value="HAD_2"/>
</dbReference>
<evidence type="ECO:0000256" key="1">
    <source>
        <dbReference type="ARBA" id="ARBA00001946"/>
    </source>
</evidence>
<keyword evidence="4" id="KW-0460">Magnesium</keyword>
<proteinExistence type="predicted"/>
<dbReference type="EMBL" id="LZDS01000027">
    <property type="protein sequence ID" value="OBX28073.1"/>
    <property type="molecule type" value="Genomic_DNA"/>
</dbReference>
<accession>A0A1A7R9B8</accession>
<dbReference type="InterPro" id="IPR051400">
    <property type="entry name" value="HAD-like_hydrolase"/>
</dbReference>
<keyword evidence="2" id="KW-0479">Metal-binding</keyword>
<gene>
    <name evidence="5" type="ORF">A9J31_07370</name>
</gene>
<evidence type="ECO:0000313" key="6">
    <source>
        <dbReference type="Proteomes" id="UP000185753"/>
    </source>
</evidence>
<comment type="cofactor">
    <cofactor evidence="1">
        <name>Mg(2+)</name>
        <dbReference type="ChEBI" id="CHEBI:18420"/>
    </cofactor>
</comment>
<dbReference type="InterPro" id="IPR006439">
    <property type="entry name" value="HAD-SF_hydro_IA"/>
</dbReference>
<evidence type="ECO:0000256" key="4">
    <source>
        <dbReference type="ARBA" id="ARBA00022842"/>
    </source>
</evidence>
<dbReference type="NCBIfam" id="TIGR01662">
    <property type="entry name" value="HAD-SF-IIIA"/>
    <property type="match status" value="1"/>
</dbReference>
<organism evidence="5 6">
    <name type="scientific">Acinetobacter gandensis</name>
    <dbReference type="NCBI Taxonomy" id="1443941"/>
    <lineage>
        <taxon>Bacteria</taxon>
        <taxon>Pseudomonadati</taxon>
        <taxon>Pseudomonadota</taxon>
        <taxon>Gammaproteobacteria</taxon>
        <taxon>Moraxellales</taxon>
        <taxon>Moraxellaceae</taxon>
        <taxon>Acinetobacter</taxon>
    </lineage>
</organism>
<name>A0A1A7R9B8_9GAMM</name>
<dbReference type="GO" id="GO:0016791">
    <property type="term" value="F:phosphatase activity"/>
    <property type="evidence" value="ECO:0007669"/>
    <property type="project" value="TreeGrafter"/>
</dbReference>
<evidence type="ECO:0000256" key="3">
    <source>
        <dbReference type="ARBA" id="ARBA00022801"/>
    </source>
</evidence>
<keyword evidence="6" id="KW-1185">Reference proteome</keyword>
<dbReference type="PANTHER" id="PTHR46470">
    <property type="entry name" value="N-ACYLNEURAMINATE-9-PHOSPHATASE"/>
    <property type="match status" value="1"/>
</dbReference>
<dbReference type="NCBIfam" id="TIGR01549">
    <property type="entry name" value="HAD-SF-IA-v1"/>
    <property type="match status" value="1"/>
</dbReference>
<dbReference type="Proteomes" id="UP000185753">
    <property type="component" value="Unassembled WGS sequence"/>
</dbReference>
<dbReference type="SUPFAM" id="SSF56784">
    <property type="entry name" value="HAD-like"/>
    <property type="match status" value="1"/>
</dbReference>
<dbReference type="InterPro" id="IPR023214">
    <property type="entry name" value="HAD_sf"/>
</dbReference>
<dbReference type="InterPro" id="IPR036412">
    <property type="entry name" value="HAD-like_sf"/>
</dbReference>
<dbReference type="STRING" id="1443941.A9J31_07370"/>
<keyword evidence="3" id="KW-0378">Hydrolase</keyword>
<dbReference type="GO" id="GO:0044281">
    <property type="term" value="P:small molecule metabolic process"/>
    <property type="evidence" value="ECO:0007669"/>
    <property type="project" value="UniProtKB-ARBA"/>
</dbReference>
<dbReference type="PANTHER" id="PTHR46470:SF2">
    <property type="entry name" value="GLYCERALDEHYDE 3-PHOSPHATE PHOSPHATASE"/>
    <property type="match status" value="1"/>
</dbReference>
<evidence type="ECO:0000313" key="5">
    <source>
        <dbReference type="EMBL" id="OBX28073.1"/>
    </source>
</evidence>
<evidence type="ECO:0000256" key="2">
    <source>
        <dbReference type="ARBA" id="ARBA00022723"/>
    </source>
</evidence>
<protein>
    <submittedName>
        <fullName evidence="5">Haloacid dehalogenase</fullName>
    </submittedName>
</protein>
<comment type="caution">
    <text evidence="5">The sequence shown here is derived from an EMBL/GenBank/DDBJ whole genome shotgun (WGS) entry which is preliminary data.</text>
</comment>